<protein>
    <submittedName>
        <fullName evidence="1">Uncharacterized protein</fullName>
    </submittedName>
</protein>
<name>A0ABS8SHX8_DATST</name>
<reference evidence="1 2" key="1">
    <citation type="journal article" date="2021" name="BMC Genomics">
        <title>Datura genome reveals duplications of psychoactive alkaloid biosynthetic genes and high mutation rate following tissue culture.</title>
        <authorList>
            <person name="Rajewski A."/>
            <person name="Carter-House D."/>
            <person name="Stajich J."/>
            <person name="Litt A."/>
        </authorList>
    </citation>
    <scope>NUCLEOTIDE SEQUENCE [LARGE SCALE GENOMIC DNA]</scope>
    <source>
        <strain evidence="1">AR-01</strain>
    </source>
</reference>
<proteinExistence type="predicted"/>
<comment type="caution">
    <text evidence="1">The sequence shown here is derived from an EMBL/GenBank/DDBJ whole genome shotgun (WGS) entry which is preliminary data.</text>
</comment>
<dbReference type="Proteomes" id="UP000823775">
    <property type="component" value="Unassembled WGS sequence"/>
</dbReference>
<sequence length="128" mass="13588">MSTKGCGSTLGVPSLLAIFDPWLEEATPLPLFTFGAICGGCVALVPVPRARSCAAWPERCPLLFLVEVGFEPIGRLNMSSASPMPTRCKAGRLAPAVASKEWHLAPGLVPIFLSCHAWQCAKMMAPHA</sequence>
<evidence type="ECO:0000313" key="1">
    <source>
        <dbReference type="EMBL" id="MCD7458357.1"/>
    </source>
</evidence>
<organism evidence="1 2">
    <name type="scientific">Datura stramonium</name>
    <name type="common">Jimsonweed</name>
    <name type="synonym">Common thornapple</name>
    <dbReference type="NCBI Taxonomy" id="4076"/>
    <lineage>
        <taxon>Eukaryota</taxon>
        <taxon>Viridiplantae</taxon>
        <taxon>Streptophyta</taxon>
        <taxon>Embryophyta</taxon>
        <taxon>Tracheophyta</taxon>
        <taxon>Spermatophyta</taxon>
        <taxon>Magnoliopsida</taxon>
        <taxon>eudicotyledons</taxon>
        <taxon>Gunneridae</taxon>
        <taxon>Pentapetalae</taxon>
        <taxon>asterids</taxon>
        <taxon>lamiids</taxon>
        <taxon>Solanales</taxon>
        <taxon>Solanaceae</taxon>
        <taxon>Solanoideae</taxon>
        <taxon>Datureae</taxon>
        <taxon>Datura</taxon>
    </lineage>
</organism>
<dbReference type="EMBL" id="JACEIK010000516">
    <property type="protein sequence ID" value="MCD7458357.1"/>
    <property type="molecule type" value="Genomic_DNA"/>
</dbReference>
<keyword evidence="2" id="KW-1185">Reference proteome</keyword>
<evidence type="ECO:0000313" key="2">
    <source>
        <dbReference type="Proteomes" id="UP000823775"/>
    </source>
</evidence>
<gene>
    <name evidence="1" type="ORF">HAX54_038003</name>
</gene>
<accession>A0ABS8SHX8</accession>